<dbReference type="OrthoDB" id="9905409at2759"/>
<feature type="domain" description="Lamina-associated polypeptide 2 alpha C-terminal" evidence="2">
    <location>
        <begin position="128"/>
        <end position="351"/>
    </location>
</feature>
<evidence type="ECO:0000313" key="3">
    <source>
        <dbReference type="Proteomes" id="UP000186698"/>
    </source>
</evidence>
<dbReference type="RefSeq" id="XP_041420518.1">
    <property type="nucleotide sequence ID" value="XM_041564584.1"/>
</dbReference>
<dbReference type="Proteomes" id="UP000186698">
    <property type="component" value="Chromosome 5S"/>
</dbReference>
<name>A0A8J1KUT1_XENLA</name>
<feature type="compositionally biased region" description="Basic and acidic residues" evidence="1">
    <location>
        <begin position="382"/>
        <end position="396"/>
    </location>
</feature>
<keyword evidence="3" id="KW-1185">Reference proteome</keyword>
<accession>A0A8J1KUT1</accession>
<dbReference type="Gene3D" id="1.10.287.3160">
    <property type="match status" value="1"/>
</dbReference>
<dbReference type="AlphaFoldDB" id="A0A8J1KUT1"/>
<sequence>MSTLEPPPVKRHRKSKHLQCRACDILLPDDYGKRFCKDCLSYLAHKDVEALPEASSSWIKEFIKSTMKDMFNQLQPGPVPIADDIVNSPTIVNPISLDGSTQDSSSDEEEILALFPVESTAKLIRRVRLTMESLESEDSQATTSQVAKKSKDFPVHPVMKDLMTREWKNPEKPPSITKRQKLLFPIQEEEIQSWGTPPKVDVAIARLSNKTLIPVEDGSGLKDPMDRKMESLLKRVYNTGTAICKPALAASAVARSTRHWLKQFTEDINNNISRVELLESLEKVNMAVEFLCDSSIESIKLAAKTMALSTASRRALWLRTWSADSVSKNSLCAMAFEPGRLFGSELDKLLESLSGSKNKRLPQENQSNRSKNSFFRNRRTSPKRDNYFQRDRRRNDTNSFRPNRAFNSSRGERGFGKTFPPKKRPSF</sequence>
<dbReference type="InterPro" id="IPR021623">
    <property type="entry name" value="LAP2alpha_C"/>
</dbReference>
<evidence type="ECO:0000313" key="5">
    <source>
        <dbReference type="RefSeq" id="XP_041420518.1"/>
    </source>
</evidence>
<evidence type="ECO:0000256" key="1">
    <source>
        <dbReference type="SAM" id="MobiDB-lite"/>
    </source>
</evidence>
<protein>
    <submittedName>
        <fullName evidence="4 5">Lamina-associated polypeptide 2, isoforms alpha/zeta-like</fullName>
    </submittedName>
</protein>
<dbReference type="Proteomes" id="UP000186698">
    <property type="component" value="Chromosome 5L"/>
</dbReference>
<feature type="compositionally biased region" description="Low complexity" evidence="1">
    <location>
        <begin position="365"/>
        <end position="375"/>
    </location>
</feature>
<proteinExistence type="predicted"/>
<dbReference type="RefSeq" id="XP_041418977.1">
    <property type="nucleotide sequence ID" value="XM_041563043.1"/>
</dbReference>
<organism evidence="3 5">
    <name type="scientific">Xenopus laevis</name>
    <name type="common">African clawed frog</name>
    <dbReference type="NCBI Taxonomy" id="8355"/>
    <lineage>
        <taxon>Eukaryota</taxon>
        <taxon>Metazoa</taxon>
        <taxon>Chordata</taxon>
        <taxon>Craniata</taxon>
        <taxon>Vertebrata</taxon>
        <taxon>Euteleostomi</taxon>
        <taxon>Amphibia</taxon>
        <taxon>Batrachia</taxon>
        <taxon>Anura</taxon>
        <taxon>Pipoidea</taxon>
        <taxon>Pipidae</taxon>
        <taxon>Xenopodinae</taxon>
        <taxon>Xenopus</taxon>
        <taxon>Xenopus</taxon>
    </lineage>
</organism>
<dbReference type="GeneID" id="121394226"/>
<feature type="region of interest" description="Disordered" evidence="1">
    <location>
        <begin position="355"/>
        <end position="427"/>
    </location>
</feature>
<feature type="compositionally biased region" description="Polar residues" evidence="1">
    <location>
        <begin position="397"/>
        <end position="409"/>
    </location>
</feature>
<dbReference type="KEGG" id="xla:121394226"/>
<reference evidence="4 5" key="1">
    <citation type="submission" date="2025-04" db="UniProtKB">
        <authorList>
            <consortium name="RefSeq"/>
        </authorList>
    </citation>
    <scope>IDENTIFICATION</scope>
    <source>
        <strain evidence="4 5">J_2021</strain>
        <tissue evidence="4 5">Erythrocytes</tissue>
    </source>
</reference>
<evidence type="ECO:0000259" key="2">
    <source>
        <dbReference type="Pfam" id="PF11560"/>
    </source>
</evidence>
<dbReference type="Pfam" id="PF11560">
    <property type="entry name" value="LAP2alpha"/>
    <property type="match status" value="1"/>
</dbReference>
<gene>
    <name evidence="5" type="primary">LOC121394226</name>
    <name evidence="4" type="synonym">LOC121393716</name>
</gene>
<evidence type="ECO:0000313" key="4">
    <source>
        <dbReference type="RefSeq" id="XP_041418977.1"/>
    </source>
</evidence>